<dbReference type="AlphaFoldDB" id="A0AAQ3RES3"/>
<dbReference type="EMBL" id="CP144689">
    <property type="protein sequence ID" value="WVY89065.1"/>
    <property type="molecule type" value="Genomic_DNA"/>
</dbReference>
<feature type="region of interest" description="Disordered" evidence="1">
    <location>
        <begin position="678"/>
        <end position="697"/>
    </location>
</feature>
<feature type="compositionally biased region" description="Basic and acidic residues" evidence="1">
    <location>
        <begin position="626"/>
        <end position="640"/>
    </location>
</feature>
<reference evidence="3 4" key="1">
    <citation type="journal article" date="2023" name="Life. Sci Alliance">
        <title>Evolutionary insights into 3D genome organization and epigenetic landscape of Vigna mungo.</title>
        <authorList>
            <person name="Junaid A."/>
            <person name="Singh B."/>
            <person name="Bhatia S."/>
        </authorList>
    </citation>
    <scope>NUCLEOTIDE SEQUENCE [LARGE SCALE GENOMIC DNA]</scope>
    <source>
        <strain evidence="3">Urdbean</strain>
    </source>
</reference>
<keyword evidence="3" id="KW-0150">Chloroplast</keyword>
<accession>A0AAQ3RES3</accession>
<gene>
    <name evidence="3" type="ORF">V8G54_037983</name>
</gene>
<feature type="region of interest" description="Disordered" evidence="1">
    <location>
        <begin position="621"/>
        <end position="673"/>
    </location>
</feature>
<proteinExistence type="predicted"/>
<feature type="compositionally biased region" description="Polar residues" evidence="1">
    <location>
        <begin position="288"/>
        <end position="311"/>
    </location>
</feature>
<protein>
    <recommendedName>
        <fullName evidence="2">FMR1-interacting protein 1 conserved domain-containing protein</fullName>
    </recommendedName>
</protein>
<evidence type="ECO:0000259" key="2">
    <source>
        <dbReference type="Pfam" id="PF10453"/>
    </source>
</evidence>
<feature type="region of interest" description="Disordered" evidence="1">
    <location>
        <begin position="1"/>
        <end position="46"/>
    </location>
</feature>
<dbReference type="PANTHER" id="PTHR13309">
    <property type="entry name" value="NUCLEAR FRAGILE X MENTAL RETARDATION PROTEIN INTERACTING PROTEIN 1"/>
    <property type="match status" value="1"/>
</dbReference>
<feature type="domain" description="FMR1-interacting protein 1 conserved" evidence="2">
    <location>
        <begin position="448"/>
        <end position="468"/>
    </location>
</feature>
<feature type="compositionally biased region" description="Polar residues" evidence="1">
    <location>
        <begin position="258"/>
        <end position="279"/>
    </location>
</feature>
<feature type="region of interest" description="Disordered" evidence="1">
    <location>
        <begin position="419"/>
        <end position="439"/>
    </location>
</feature>
<feature type="compositionally biased region" description="Acidic residues" evidence="1">
    <location>
        <begin position="373"/>
        <end position="384"/>
    </location>
</feature>
<sequence>MANNGNSSSKTQPPYAPSPNHQNFLQNNGVGMTPQPQFCSGNHQSQSLLPPFMQPLLMNAAPFMNAANHNHFPLQNNQMHLPQMGMPGHQQGQPLVGGLGPQNSGGNPNYSNSMYPVQGQVMQNAAQLNLSQLQRQMLAQSILNMLQPSHMNISMPNGQFCAPYPVQNMNQQLPTQMPSPSQGVPHGMHPGSCPMFGFPNQRPQAMVPQNSLFSASPQLGFEPGGQVRLQIDPNEKNLAPPNVNANALVSQLPFSSQQLQGNTCGSLNSNLAHTSNSQPPAFLKSHSQENPYGNIKTNVPNTNWNGSPSKNFKNRPKRGGFKGGFQKSKFHAVNNGKRRTGFPKDHNGRGPYSGRTGQDRLRSKELKQQPESDGGDSVDNDDNSDDHNYNEMVAIVMIIVVLVAKPMGMYVGWWQQNKGSESGNRGNNGRDGDSDNNGVGGVISFSVTYTEQEIQQWREARKKNHPCNNLQKRHSECPMDSKVINREVLQRELKEVLAKQAELGIEVAEIPSHYLKNSENRGLQNEGKNKFSDKRKFQNKFNKKLDRKGRFGKRQKFADNFSESPLLKKRKPTLLQKLLSADISKDKSHLFQVFRFMVINSFFKHCPDKPLRYPSVMVKENGSEVDTEKDVSKRGNEGAVKKIVSLNNDDDHNSEDEDSDVDENDSIVHNHPHEELFSLVKEEGFEKSDEEEGEILE</sequence>
<name>A0AAQ3RES3_VIGMU</name>
<feature type="compositionally biased region" description="Polar residues" evidence="1">
    <location>
        <begin position="1"/>
        <end position="12"/>
    </location>
</feature>
<dbReference type="GO" id="GO:0005634">
    <property type="term" value="C:nucleus"/>
    <property type="evidence" value="ECO:0007669"/>
    <property type="project" value="TreeGrafter"/>
</dbReference>
<dbReference type="InterPro" id="IPR019496">
    <property type="entry name" value="NUFIP1_cons_dom"/>
</dbReference>
<evidence type="ECO:0000256" key="1">
    <source>
        <dbReference type="SAM" id="MobiDB-lite"/>
    </source>
</evidence>
<feature type="compositionally biased region" description="Acidic residues" evidence="1">
    <location>
        <begin position="652"/>
        <end position="665"/>
    </location>
</feature>
<feature type="compositionally biased region" description="Basic and acidic residues" evidence="1">
    <location>
        <begin position="678"/>
        <end position="687"/>
    </location>
</feature>
<organism evidence="3 4">
    <name type="scientific">Vigna mungo</name>
    <name type="common">Black gram</name>
    <name type="synonym">Phaseolus mungo</name>
    <dbReference type="NCBI Taxonomy" id="3915"/>
    <lineage>
        <taxon>Eukaryota</taxon>
        <taxon>Viridiplantae</taxon>
        <taxon>Streptophyta</taxon>
        <taxon>Embryophyta</taxon>
        <taxon>Tracheophyta</taxon>
        <taxon>Spermatophyta</taxon>
        <taxon>Magnoliopsida</taxon>
        <taxon>eudicotyledons</taxon>
        <taxon>Gunneridae</taxon>
        <taxon>Pentapetalae</taxon>
        <taxon>rosids</taxon>
        <taxon>fabids</taxon>
        <taxon>Fabales</taxon>
        <taxon>Fabaceae</taxon>
        <taxon>Papilionoideae</taxon>
        <taxon>50 kb inversion clade</taxon>
        <taxon>NPAAA clade</taxon>
        <taxon>indigoferoid/millettioid clade</taxon>
        <taxon>Phaseoleae</taxon>
        <taxon>Vigna</taxon>
    </lineage>
</organism>
<feature type="compositionally biased region" description="Basic and acidic residues" evidence="1">
    <location>
        <begin position="357"/>
        <end position="370"/>
    </location>
</feature>
<dbReference type="PANTHER" id="PTHR13309:SF0">
    <property type="entry name" value="FMR1-INTERACTING PROTEIN NUFIP1"/>
    <property type="match status" value="1"/>
</dbReference>
<dbReference type="GO" id="GO:0000492">
    <property type="term" value="P:box C/D snoRNP assembly"/>
    <property type="evidence" value="ECO:0007669"/>
    <property type="project" value="TreeGrafter"/>
</dbReference>
<geneLocation type="chloroplast" evidence="3"/>
<dbReference type="Pfam" id="PF10453">
    <property type="entry name" value="NUFIP1"/>
    <property type="match status" value="1"/>
</dbReference>
<feature type="region of interest" description="Disordered" evidence="1">
    <location>
        <begin position="258"/>
        <end position="386"/>
    </location>
</feature>
<dbReference type="Proteomes" id="UP001374535">
    <property type="component" value="Chloroplast Pltd"/>
</dbReference>
<evidence type="ECO:0000313" key="4">
    <source>
        <dbReference type="Proteomes" id="UP001374535"/>
    </source>
</evidence>
<keyword evidence="3" id="KW-0934">Plastid</keyword>
<keyword evidence="4" id="KW-1185">Reference proteome</keyword>
<feature type="compositionally biased region" description="Polar residues" evidence="1">
    <location>
        <begin position="19"/>
        <end position="46"/>
    </location>
</feature>
<dbReference type="InterPro" id="IPR039136">
    <property type="entry name" value="NUFIP1-like"/>
</dbReference>
<feature type="compositionally biased region" description="Acidic residues" evidence="1">
    <location>
        <begin position="688"/>
        <end position="697"/>
    </location>
</feature>
<evidence type="ECO:0000313" key="3">
    <source>
        <dbReference type="EMBL" id="WVY89065.1"/>
    </source>
</evidence>
<dbReference type="GO" id="GO:0003723">
    <property type="term" value="F:RNA binding"/>
    <property type="evidence" value="ECO:0007669"/>
    <property type="project" value="InterPro"/>
</dbReference>